<reference evidence="3 4" key="1">
    <citation type="submission" date="2021-06" db="EMBL/GenBank/DDBJ databases">
        <title>Caerostris darwini draft genome.</title>
        <authorList>
            <person name="Kono N."/>
            <person name="Arakawa K."/>
        </authorList>
    </citation>
    <scope>NUCLEOTIDE SEQUENCE [LARGE SCALE GENOMIC DNA]</scope>
</reference>
<evidence type="ECO:0000256" key="1">
    <source>
        <dbReference type="ARBA" id="ARBA00004123"/>
    </source>
</evidence>
<evidence type="ECO:0000313" key="3">
    <source>
        <dbReference type="EMBL" id="GIY50056.1"/>
    </source>
</evidence>
<dbReference type="GO" id="GO:0005634">
    <property type="term" value="C:nucleus"/>
    <property type="evidence" value="ECO:0007669"/>
    <property type="project" value="UniProtKB-SubCell"/>
</dbReference>
<gene>
    <name evidence="3" type="ORF">CDAR_597571</name>
</gene>
<dbReference type="InterPro" id="IPR057667">
    <property type="entry name" value="HTH_SB"/>
</dbReference>
<keyword evidence="4" id="KW-1185">Reference proteome</keyword>
<dbReference type="Proteomes" id="UP001054837">
    <property type="component" value="Unassembled WGS sequence"/>
</dbReference>
<accession>A0AAV4TY37</accession>
<proteinExistence type="predicted"/>
<dbReference type="EMBL" id="BPLQ01010336">
    <property type="protein sequence ID" value="GIY50056.1"/>
    <property type="molecule type" value="Genomic_DNA"/>
</dbReference>
<sequence length="96" mass="10843">MGRKSKETSVSERELILKLRKNGKSYNKISDLVGRPRSTVQSIIKKFAATGKVQNSSRTGRPCLLTSSDRRFLVRPLKKDPEISSINIRTLEQQSP</sequence>
<dbReference type="Pfam" id="PF25787">
    <property type="entry name" value="HTH_SB"/>
    <property type="match status" value="1"/>
</dbReference>
<protein>
    <recommendedName>
        <fullName evidence="2">Sleeping Beauty transposase HTH domain-containing protein</fullName>
    </recommendedName>
</protein>
<comment type="subcellular location">
    <subcellularLocation>
        <location evidence="1">Nucleus</location>
    </subcellularLocation>
</comment>
<evidence type="ECO:0000313" key="4">
    <source>
        <dbReference type="Proteomes" id="UP001054837"/>
    </source>
</evidence>
<dbReference type="AlphaFoldDB" id="A0AAV4TY37"/>
<name>A0AAV4TY37_9ARAC</name>
<dbReference type="Gene3D" id="1.10.10.10">
    <property type="entry name" value="Winged helix-like DNA-binding domain superfamily/Winged helix DNA-binding domain"/>
    <property type="match status" value="1"/>
</dbReference>
<organism evidence="3 4">
    <name type="scientific">Caerostris darwini</name>
    <dbReference type="NCBI Taxonomy" id="1538125"/>
    <lineage>
        <taxon>Eukaryota</taxon>
        <taxon>Metazoa</taxon>
        <taxon>Ecdysozoa</taxon>
        <taxon>Arthropoda</taxon>
        <taxon>Chelicerata</taxon>
        <taxon>Arachnida</taxon>
        <taxon>Araneae</taxon>
        <taxon>Araneomorphae</taxon>
        <taxon>Entelegynae</taxon>
        <taxon>Araneoidea</taxon>
        <taxon>Araneidae</taxon>
        <taxon>Caerostris</taxon>
    </lineage>
</organism>
<evidence type="ECO:0000259" key="2">
    <source>
        <dbReference type="Pfam" id="PF25787"/>
    </source>
</evidence>
<dbReference type="SUPFAM" id="SSF46689">
    <property type="entry name" value="Homeodomain-like"/>
    <property type="match status" value="1"/>
</dbReference>
<dbReference type="InterPro" id="IPR009057">
    <property type="entry name" value="Homeodomain-like_sf"/>
</dbReference>
<dbReference type="InterPro" id="IPR036388">
    <property type="entry name" value="WH-like_DNA-bd_sf"/>
</dbReference>
<feature type="domain" description="Sleeping Beauty transposase HTH" evidence="2">
    <location>
        <begin position="3"/>
        <end position="54"/>
    </location>
</feature>
<comment type="caution">
    <text evidence="3">The sequence shown here is derived from an EMBL/GenBank/DDBJ whole genome shotgun (WGS) entry which is preliminary data.</text>
</comment>